<keyword evidence="1" id="KW-0472">Membrane</keyword>
<keyword evidence="3" id="KW-1185">Reference proteome</keyword>
<sequence length="275" mass="28697">MLPASLTFALPSTPRSVALGVLAGFGYLAVQVATAVVVHDEFPVDISSSFTGAVGIVAYVFGGLWLVGAVPATLFVAFGTVLPLGLLALDYLLFVADPTVGDLKGPPPAVFWPAYLLAFGVLAVAEYGSLVLLADAPPVVLTLRTAVVVLAFAALVGVGSNAVLPLWRVVPQSVSLPVSVENDDDVARRVDVTVVDEATGERVFSETVTVDAGETVTFEDAVTHLRRYRVVGTLPDGTTDRYVFEPRRRASVVGVVVWVEGELGPLAVLGRGSGP</sequence>
<evidence type="ECO:0000313" key="2">
    <source>
        <dbReference type="EMBL" id="MWG34892.1"/>
    </source>
</evidence>
<dbReference type="Proteomes" id="UP000451471">
    <property type="component" value="Unassembled WGS sequence"/>
</dbReference>
<dbReference type="RefSeq" id="WP_158204525.1">
    <property type="nucleotide sequence ID" value="NZ_WSZK01000015.1"/>
</dbReference>
<dbReference type="AlphaFoldDB" id="A0A6B0GJ82"/>
<gene>
    <name evidence="2" type="ORF">GQS65_10375</name>
</gene>
<accession>A0A6B0GJ82</accession>
<dbReference type="OrthoDB" id="387022at2157"/>
<feature type="transmembrane region" description="Helical" evidence="1">
    <location>
        <begin position="146"/>
        <end position="167"/>
    </location>
</feature>
<name>A0A6B0GJ82_9EURY</name>
<evidence type="ECO:0000256" key="1">
    <source>
        <dbReference type="SAM" id="Phobius"/>
    </source>
</evidence>
<dbReference type="EMBL" id="WSZK01000015">
    <property type="protein sequence ID" value="MWG34892.1"/>
    <property type="molecule type" value="Genomic_DNA"/>
</dbReference>
<proteinExistence type="predicted"/>
<organism evidence="2 3">
    <name type="scientific">Halomarina oriensis</name>
    <dbReference type="NCBI Taxonomy" id="671145"/>
    <lineage>
        <taxon>Archaea</taxon>
        <taxon>Methanobacteriati</taxon>
        <taxon>Methanobacteriota</taxon>
        <taxon>Stenosarchaea group</taxon>
        <taxon>Halobacteria</taxon>
        <taxon>Halobacteriales</taxon>
        <taxon>Natronomonadaceae</taxon>
        <taxon>Halomarina</taxon>
    </lineage>
</organism>
<feature type="transmembrane region" description="Helical" evidence="1">
    <location>
        <begin position="114"/>
        <end position="134"/>
    </location>
</feature>
<reference evidence="2 3" key="1">
    <citation type="submission" date="2019-12" db="EMBL/GenBank/DDBJ databases">
        <title>Halocatena pleomorpha gen. nov. sp. nov., an extremely halophilic archaeon of family Halobacteriaceae isolated from saltpan soil.</title>
        <authorList>
            <person name="Pal Y."/>
            <person name="Verma A."/>
            <person name="Krishnamurthi S."/>
            <person name="Kumar P."/>
        </authorList>
    </citation>
    <scope>NUCLEOTIDE SEQUENCE [LARGE SCALE GENOMIC DNA]</scope>
    <source>
        <strain evidence="2 3">JCM 16495</strain>
    </source>
</reference>
<keyword evidence="1" id="KW-0812">Transmembrane</keyword>
<feature type="transmembrane region" description="Helical" evidence="1">
    <location>
        <begin position="50"/>
        <end position="67"/>
    </location>
</feature>
<comment type="caution">
    <text evidence="2">The sequence shown here is derived from an EMBL/GenBank/DDBJ whole genome shotgun (WGS) entry which is preliminary data.</text>
</comment>
<evidence type="ECO:0000313" key="3">
    <source>
        <dbReference type="Proteomes" id="UP000451471"/>
    </source>
</evidence>
<keyword evidence="1" id="KW-1133">Transmembrane helix</keyword>
<feature type="transmembrane region" description="Helical" evidence="1">
    <location>
        <begin position="17"/>
        <end position="38"/>
    </location>
</feature>
<protein>
    <submittedName>
        <fullName evidence="2">Uncharacterized protein</fullName>
    </submittedName>
</protein>
<feature type="transmembrane region" description="Helical" evidence="1">
    <location>
        <begin position="74"/>
        <end position="94"/>
    </location>
</feature>